<dbReference type="EMBL" id="BAABIK010000008">
    <property type="protein sequence ID" value="GAA4937969.1"/>
    <property type="molecule type" value="Genomic_DNA"/>
</dbReference>
<accession>A0ABP9GCJ3</accession>
<sequence length="98" mass="10301">MIRAPLSVARLYTSNALPLSRFTSTYDAFVSTVAAAAAVGPTKVPALPTSMTIAPAMTARRSPRSRKGGAIGNLLNVDTVLPLEAWAARSARRGRCES</sequence>
<evidence type="ECO:0000313" key="2">
    <source>
        <dbReference type="Proteomes" id="UP001499993"/>
    </source>
</evidence>
<evidence type="ECO:0000313" key="1">
    <source>
        <dbReference type="EMBL" id="GAA4937969.1"/>
    </source>
</evidence>
<name>A0ABP9GCJ3_9ACTN</name>
<protein>
    <submittedName>
        <fullName evidence="1">Uncharacterized protein</fullName>
    </submittedName>
</protein>
<gene>
    <name evidence="1" type="ORF">GCM10023224_18910</name>
</gene>
<reference evidence="2" key="1">
    <citation type="journal article" date="2019" name="Int. J. Syst. Evol. Microbiol.">
        <title>The Global Catalogue of Microorganisms (GCM) 10K type strain sequencing project: providing services to taxonomists for standard genome sequencing and annotation.</title>
        <authorList>
            <consortium name="The Broad Institute Genomics Platform"/>
            <consortium name="The Broad Institute Genome Sequencing Center for Infectious Disease"/>
            <person name="Wu L."/>
            <person name="Ma J."/>
        </authorList>
    </citation>
    <scope>NUCLEOTIDE SEQUENCE [LARGE SCALE GENOMIC DNA]</scope>
    <source>
        <strain evidence="2">JCM 18123</strain>
    </source>
</reference>
<keyword evidence="2" id="KW-1185">Reference proteome</keyword>
<comment type="caution">
    <text evidence="1">The sequence shown here is derived from an EMBL/GenBank/DDBJ whole genome shotgun (WGS) entry which is preliminary data.</text>
</comment>
<dbReference type="Proteomes" id="UP001499993">
    <property type="component" value="Unassembled WGS sequence"/>
</dbReference>
<proteinExistence type="predicted"/>
<organism evidence="1 2">
    <name type="scientific">Streptomonospora halophila</name>
    <dbReference type="NCBI Taxonomy" id="427369"/>
    <lineage>
        <taxon>Bacteria</taxon>
        <taxon>Bacillati</taxon>
        <taxon>Actinomycetota</taxon>
        <taxon>Actinomycetes</taxon>
        <taxon>Streptosporangiales</taxon>
        <taxon>Nocardiopsidaceae</taxon>
        <taxon>Streptomonospora</taxon>
    </lineage>
</organism>